<comment type="caution">
    <text evidence="2">The sequence shown here is derived from an EMBL/GenBank/DDBJ whole genome shotgun (WGS) entry which is preliminary data.</text>
</comment>
<dbReference type="AlphaFoldDB" id="A0A091AQ69"/>
<dbReference type="STRING" id="1121015.GCA_000420545_00176"/>
<keyword evidence="1" id="KW-0732">Signal</keyword>
<dbReference type="EMBL" id="AVCI01000045">
    <property type="protein sequence ID" value="KFN41154.1"/>
    <property type="molecule type" value="Genomic_DNA"/>
</dbReference>
<proteinExistence type="predicted"/>
<gene>
    <name evidence="2" type="ORF">N789_04515</name>
</gene>
<dbReference type="InterPro" id="IPR009706">
    <property type="entry name" value="DUF1287"/>
</dbReference>
<organism evidence="2 3">
    <name type="scientific">Arenimonas oryziterrae DSM 21050 = YC6267</name>
    <dbReference type="NCBI Taxonomy" id="1121015"/>
    <lineage>
        <taxon>Bacteria</taxon>
        <taxon>Pseudomonadati</taxon>
        <taxon>Pseudomonadota</taxon>
        <taxon>Gammaproteobacteria</taxon>
        <taxon>Lysobacterales</taxon>
        <taxon>Lysobacteraceae</taxon>
        <taxon>Arenimonas</taxon>
    </lineage>
</organism>
<dbReference type="PATRIC" id="fig|1121015.4.peg.2587"/>
<accession>A0A091AQ69</accession>
<feature type="signal peptide" evidence="1">
    <location>
        <begin position="1"/>
        <end position="21"/>
    </location>
</feature>
<dbReference type="eggNOG" id="COG3738">
    <property type="taxonomic scope" value="Bacteria"/>
</dbReference>
<name>A0A091AQ69_9GAMM</name>
<evidence type="ECO:0008006" key="4">
    <source>
        <dbReference type="Google" id="ProtNLM"/>
    </source>
</evidence>
<dbReference type="PIRSF" id="PIRSF011444">
    <property type="entry name" value="DUF1287"/>
    <property type="match status" value="1"/>
</dbReference>
<protein>
    <recommendedName>
        <fullName evidence="4">DUF1287 domain-containing protein</fullName>
    </recommendedName>
</protein>
<reference evidence="2 3" key="1">
    <citation type="submission" date="2013-09" db="EMBL/GenBank/DDBJ databases">
        <title>Genome sequencing of Arenimonas oryziterrae.</title>
        <authorList>
            <person name="Chen F."/>
            <person name="Wang G."/>
        </authorList>
    </citation>
    <scope>NUCLEOTIDE SEQUENCE [LARGE SCALE GENOMIC DNA]</scope>
    <source>
        <strain evidence="2 3">YC6267</strain>
    </source>
</reference>
<sequence>MLLALVALFAPCAGATALAQAAQAQVGVTLRYDPAYVRLAYPGGDVPMDRGVCSDVVIRALRAKGVDLQRLVHEDMRANFAVYPRLWGLSKPDSNIDHRRVPNLERYFARRAQSLAVSDRAADYRPGDIVSWRLPNGLAHIGVVSARRSLFGGRPLVVHNIGAGAREEDVLFDWRQVGHYRWPATPVAAGATR</sequence>
<feature type="chain" id="PRO_5001870422" description="DUF1287 domain-containing protein" evidence="1">
    <location>
        <begin position="22"/>
        <end position="193"/>
    </location>
</feature>
<keyword evidence="3" id="KW-1185">Reference proteome</keyword>
<dbReference type="Proteomes" id="UP000029385">
    <property type="component" value="Unassembled WGS sequence"/>
</dbReference>
<dbReference type="Pfam" id="PF06940">
    <property type="entry name" value="DUF1287"/>
    <property type="match status" value="1"/>
</dbReference>
<evidence type="ECO:0000256" key="1">
    <source>
        <dbReference type="SAM" id="SignalP"/>
    </source>
</evidence>
<evidence type="ECO:0000313" key="3">
    <source>
        <dbReference type="Proteomes" id="UP000029385"/>
    </source>
</evidence>
<evidence type="ECO:0000313" key="2">
    <source>
        <dbReference type="EMBL" id="KFN41154.1"/>
    </source>
</evidence>